<sequence length="49" mass="5947">MRVFNREDDWKHVFWSRLQVLSLFSIVDHGFSKHNTDEKQNDHETTNSD</sequence>
<name>A0A9N9FCT0_9GLOM</name>
<dbReference type="AlphaFoldDB" id="A0A9N9FCT0"/>
<keyword evidence="2" id="KW-1185">Reference proteome</keyword>
<evidence type="ECO:0000313" key="1">
    <source>
        <dbReference type="EMBL" id="CAG8524827.1"/>
    </source>
</evidence>
<proteinExistence type="predicted"/>
<accession>A0A9N9FCT0</accession>
<dbReference type="EMBL" id="CAJVPV010002381">
    <property type="protein sequence ID" value="CAG8524827.1"/>
    <property type="molecule type" value="Genomic_DNA"/>
</dbReference>
<comment type="caution">
    <text evidence="1">The sequence shown here is derived from an EMBL/GenBank/DDBJ whole genome shotgun (WGS) entry which is preliminary data.</text>
</comment>
<evidence type="ECO:0000313" key="2">
    <source>
        <dbReference type="Proteomes" id="UP000789342"/>
    </source>
</evidence>
<dbReference type="Proteomes" id="UP000789342">
    <property type="component" value="Unassembled WGS sequence"/>
</dbReference>
<protein>
    <submittedName>
        <fullName evidence="1">10960_t:CDS:1</fullName>
    </submittedName>
</protein>
<gene>
    <name evidence="1" type="ORF">AMORRO_LOCUS4387</name>
</gene>
<organism evidence="1 2">
    <name type="scientific">Acaulospora morrowiae</name>
    <dbReference type="NCBI Taxonomy" id="94023"/>
    <lineage>
        <taxon>Eukaryota</taxon>
        <taxon>Fungi</taxon>
        <taxon>Fungi incertae sedis</taxon>
        <taxon>Mucoromycota</taxon>
        <taxon>Glomeromycotina</taxon>
        <taxon>Glomeromycetes</taxon>
        <taxon>Diversisporales</taxon>
        <taxon>Acaulosporaceae</taxon>
        <taxon>Acaulospora</taxon>
    </lineage>
</organism>
<reference evidence="1" key="1">
    <citation type="submission" date="2021-06" db="EMBL/GenBank/DDBJ databases">
        <authorList>
            <person name="Kallberg Y."/>
            <person name="Tangrot J."/>
            <person name="Rosling A."/>
        </authorList>
    </citation>
    <scope>NUCLEOTIDE SEQUENCE</scope>
    <source>
        <strain evidence="1">CL551</strain>
    </source>
</reference>